<evidence type="ECO:0000313" key="7">
    <source>
        <dbReference type="Proteomes" id="UP000254808"/>
    </source>
</evidence>
<evidence type="ECO:0000313" key="6">
    <source>
        <dbReference type="EMBL" id="AXJ02515.1"/>
    </source>
</evidence>
<keyword evidence="2" id="KW-0812">Transmembrane</keyword>
<sequence>MLFFMKNDASQPTQAPKPVKKRRRWPWILLLSLLLLGIALRMALKSDWVFELIRAQAVEIVSGTTGADFQLDRMEGDLLSGIRLYGARLTLSGETEPAIRLDTLEVDYKLRPLLRRTIEIPRMHLSGLDVRAEQLPDSSWNLMTLVPEPDPDEPESDEPFGFTLQLTDFELRRTSLDITAPLLLPDERLRVEDLLARATLTYSEASVSADLHELSLLLREGRLPEPIRFETAASLDDERITLDRLVLSTGRSLLEAEAAFDTESTDLEAELTTGRISRADLLAYIDEIPAFDTASLHFAAGGSLRDFETGIRLHAPGLLRLDLNARLAVEPEPLLRSLRLELAELNLPDLAMDSTLDATAGILTAEIDGEIPLTRFEASTADIRLNLTEARFEQIGLRGFEAALALSGDVLTGRTSLRFEDRQRAEADFRLAQLWEERPQWQMDARFRALNPGYFVQDDELDGSISGTLAVSGEGFEPGSRPWKLALALDQPRVLTYYQLGDIRLNASITGTQAGLRLLVESPGGRIELDGDVTEWQEPVPAWQFGLVFDELDTAVIAKLEDVPTFLNGRAQLEGRGISMDELVLRLETSLSNSRVLGEPFDRFDFLAEIEDGILHLRDGEIDSRFLSGSLTARQRLDDFTDPDNRLDLDLEISNIQAFAGFLGAEELQGNGRIAGVIRPDGGVSVFEASLLFDRFRMDEFTVQEAEGSLKVRLIEEPELELTLGILQPAWNEMQLADITLQNTTRAAAEETTGDVRLNILRTSDFGLFHEGQFRIADTITYRTERLDLLEDGFELLLETAFGLELSGEGRDQTFRMDELRMGSDNGAALSLQAFSGPNLRTGLELKAERLDLGAVQEALMDERLADLMFSGQVSLLIDDQLLQLEADTEVTDIRYDGLAFDRFTLSTNILNERMEINSALDLSDTRLMEAQFSLPFRLGDKEDFPDSFYDEIVEGYLIVPDQNLEKYRTFMDRNGLAGLRGRFSLESALSGTAGAPGLTVRMALNEARASGVAIENFFVEAEYNNEKAELAVTSELRSLGQVAAEFSGTVPFYVDMRSLTVEEPEGNEGIQIEARTRDFDLAAFSDFLDPEVIRGLRGRLNADILVTGTAAAPEPNGTVRITDGRFQLVENNIVVSRITADTELSPDRLRVREFRAESSGSLTASGYVTLADFQPDVFSVDVNMRNFRAYNTRDLDAFVSMNARLEGTLEAPVLTGGVTVERGYIYLDNFGERQVEQVVLDDEDEPDTFAQDFFDALEMEFNVVVTRRFSIRNRSNPELELGLEGDLDVVKAPFNDLEVFGLIETVRGVATTLGRRFELEEGQIVFSGPADNPEFDIQLIYRVRREDDILIRYSITGDVDQPEFSFSSEPEMELQDIISYTLFGRPFHALQSWEQGVSGGASATDQVADAALDLLLDRLQSLAADRLGVDVVEIETSNQSGGGTRVKAGKFLSDRLFVALVQELGSDPNSQVIIEYLLRRNLELIITGSDDFRTGIDILWRLDY</sequence>
<feature type="domain" description="Translocation and assembly module TamB C-terminal" evidence="5">
    <location>
        <begin position="1158"/>
        <end position="1505"/>
    </location>
</feature>
<evidence type="ECO:0000256" key="2">
    <source>
        <dbReference type="ARBA" id="ARBA00022692"/>
    </source>
</evidence>
<reference evidence="6 7" key="1">
    <citation type="submission" date="2018-03" db="EMBL/GenBank/DDBJ databases">
        <title>Phenotypic and genomic properties of Cyclonatronum proteinivorum gen. nov., sp. nov., a haloalkaliphilic bacteroidete from soda lakes possessing Na+-translocating rhodopsin.</title>
        <authorList>
            <person name="Toshchakov S.V."/>
            <person name="Korzhenkov A."/>
            <person name="Samarov N.I."/>
            <person name="Kublanov I.V."/>
            <person name="Muntyan M.S."/>
            <person name="Sorokin D.Y."/>
        </authorList>
    </citation>
    <scope>NUCLEOTIDE SEQUENCE [LARGE SCALE GENOMIC DNA]</scope>
    <source>
        <strain evidence="6 7">Omega</strain>
    </source>
</reference>
<evidence type="ECO:0000259" key="5">
    <source>
        <dbReference type="Pfam" id="PF04357"/>
    </source>
</evidence>
<gene>
    <name evidence="6" type="ORF">CYPRO_3282</name>
</gene>
<dbReference type="PANTHER" id="PTHR36985:SF1">
    <property type="entry name" value="TRANSLOCATION AND ASSEMBLY MODULE SUBUNIT TAMB"/>
    <property type="match status" value="1"/>
</dbReference>
<dbReference type="OrthoDB" id="1109098at2"/>
<protein>
    <submittedName>
        <fullName evidence="6">Autotransporter translocation and assembly factor TamB</fullName>
    </submittedName>
</protein>
<accession>A0A345UPW3</accession>
<dbReference type="GO" id="GO:0097347">
    <property type="term" value="C:TAM protein secretion complex"/>
    <property type="evidence" value="ECO:0007669"/>
    <property type="project" value="TreeGrafter"/>
</dbReference>
<name>A0A345UPW3_9BACT</name>
<comment type="subcellular location">
    <subcellularLocation>
        <location evidence="1">Membrane</location>
        <topology evidence="1">Single-pass membrane protein</topology>
    </subcellularLocation>
</comment>
<dbReference type="EMBL" id="CP027806">
    <property type="protein sequence ID" value="AXJ02515.1"/>
    <property type="molecule type" value="Genomic_DNA"/>
</dbReference>
<dbReference type="GO" id="GO:0009306">
    <property type="term" value="P:protein secretion"/>
    <property type="evidence" value="ECO:0007669"/>
    <property type="project" value="InterPro"/>
</dbReference>
<proteinExistence type="predicted"/>
<dbReference type="PANTHER" id="PTHR36985">
    <property type="entry name" value="TRANSLOCATION AND ASSEMBLY MODULE SUBUNIT TAMB"/>
    <property type="match status" value="1"/>
</dbReference>
<evidence type="ECO:0000256" key="4">
    <source>
        <dbReference type="ARBA" id="ARBA00023136"/>
    </source>
</evidence>
<keyword evidence="3" id="KW-1133">Transmembrane helix</keyword>
<evidence type="ECO:0000256" key="1">
    <source>
        <dbReference type="ARBA" id="ARBA00004167"/>
    </source>
</evidence>
<dbReference type="GO" id="GO:0005886">
    <property type="term" value="C:plasma membrane"/>
    <property type="evidence" value="ECO:0007669"/>
    <property type="project" value="InterPro"/>
</dbReference>
<dbReference type="Proteomes" id="UP000254808">
    <property type="component" value="Chromosome"/>
</dbReference>
<keyword evidence="7" id="KW-1185">Reference proteome</keyword>
<keyword evidence="4" id="KW-0472">Membrane</keyword>
<organism evidence="6 7">
    <name type="scientific">Cyclonatronum proteinivorum</name>
    <dbReference type="NCBI Taxonomy" id="1457365"/>
    <lineage>
        <taxon>Bacteria</taxon>
        <taxon>Pseudomonadati</taxon>
        <taxon>Balneolota</taxon>
        <taxon>Balneolia</taxon>
        <taxon>Balneolales</taxon>
        <taxon>Cyclonatronaceae</taxon>
        <taxon>Cyclonatronum</taxon>
    </lineage>
</organism>
<evidence type="ECO:0000256" key="3">
    <source>
        <dbReference type="ARBA" id="ARBA00022989"/>
    </source>
</evidence>
<dbReference type="InterPro" id="IPR007452">
    <property type="entry name" value="TamB_C"/>
</dbReference>
<dbReference type="KEGG" id="cprv:CYPRO_3282"/>
<dbReference type="Pfam" id="PF04357">
    <property type="entry name" value="TamB"/>
    <property type="match status" value="1"/>
</dbReference>